<comment type="caution">
    <text evidence="1">The sequence shown here is derived from an EMBL/GenBank/DDBJ whole genome shotgun (WGS) entry which is preliminary data.</text>
</comment>
<dbReference type="InterPro" id="IPR011990">
    <property type="entry name" value="TPR-like_helical_dom_sf"/>
</dbReference>
<dbReference type="EMBL" id="JAVRIC010000010">
    <property type="protein sequence ID" value="MDT0497486.1"/>
    <property type="molecule type" value="Genomic_DNA"/>
</dbReference>
<dbReference type="Proteomes" id="UP001254608">
    <property type="component" value="Unassembled WGS sequence"/>
</dbReference>
<keyword evidence="2" id="KW-1185">Reference proteome</keyword>
<reference evidence="1 2" key="1">
    <citation type="submission" date="2023-09" db="EMBL/GenBank/DDBJ databases">
        <authorList>
            <person name="Rey-Velasco X."/>
        </authorList>
    </citation>
    <scope>NUCLEOTIDE SEQUENCE [LARGE SCALE GENOMIC DNA]</scope>
    <source>
        <strain evidence="1 2">W345</strain>
    </source>
</reference>
<evidence type="ECO:0008006" key="3">
    <source>
        <dbReference type="Google" id="ProtNLM"/>
    </source>
</evidence>
<name>A0ABU2WHY4_9GAMM</name>
<protein>
    <recommendedName>
        <fullName evidence="3">Tetratricopeptide repeat protein</fullName>
    </recommendedName>
</protein>
<accession>A0ABU2WHY4</accession>
<gene>
    <name evidence="1" type="ORF">RM530_08940</name>
</gene>
<organism evidence="1 2">
    <name type="scientific">Banduia mediterranea</name>
    <dbReference type="NCBI Taxonomy" id="3075609"/>
    <lineage>
        <taxon>Bacteria</taxon>
        <taxon>Pseudomonadati</taxon>
        <taxon>Pseudomonadota</taxon>
        <taxon>Gammaproteobacteria</taxon>
        <taxon>Nevskiales</taxon>
        <taxon>Algiphilaceae</taxon>
        <taxon>Banduia</taxon>
    </lineage>
</organism>
<dbReference type="Gene3D" id="1.25.40.10">
    <property type="entry name" value="Tetratricopeptide repeat domain"/>
    <property type="match status" value="1"/>
</dbReference>
<evidence type="ECO:0000313" key="2">
    <source>
        <dbReference type="Proteomes" id="UP001254608"/>
    </source>
</evidence>
<dbReference type="RefSeq" id="WP_311364877.1">
    <property type="nucleotide sequence ID" value="NZ_JAVRIC010000010.1"/>
</dbReference>
<sequence>MNDTKVAELEEEQVVAFELIPHQSNSFVFKSSNGESLNRTVSPGEPGSHLYWDVYNPPLGSEVAELNLSKVQASAVFAKYPEVKPIVATSDISAYPDSLKTEANACLSGDEVRHCEQVLAKIPERLQAPALTSKLLAMQESQARRKQAVVAMEASLPPEVLRDKYMVSLSTFLKEQRYQEALGVFAKLEGLNVDKDPSLDFFYGEALLRTGQPQAAMKRLYRYIGEQGSGARHYSTALDLVNQAESEL</sequence>
<evidence type="ECO:0000313" key="1">
    <source>
        <dbReference type="EMBL" id="MDT0497486.1"/>
    </source>
</evidence>
<proteinExistence type="predicted"/>